<dbReference type="Proteomes" id="UP000199202">
    <property type="component" value="Unassembled WGS sequence"/>
</dbReference>
<dbReference type="AlphaFoldDB" id="A0A1G8ZMP8"/>
<keyword evidence="3" id="KW-1185">Reference proteome</keyword>
<evidence type="ECO:0000313" key="2">
    <source>
        <dbReference type="EMBL" id="SDK16283.1"/>
    </source>
</evidence>
<proteinExistence type="predicted"/>
<feature type="region of interest" description="Disordered" evidence="1">
    <location>
        <begin position="1"/>
        <end position="34"/>
    </location>
</feature>
<gene>
    <name evidence="2" type="ORF">SAMN05421869_114123</name>
</gene>
<evidence type="ECO:0000256" key="1">
    <source>
        <dbReference type="SAM" id="MobiDB-lite"/>
    </source>
</evidence>
<evidence type="ECO:0000313" key="3">
    <source>
        <dbReference type="Proteomes" id="UP000199202"/>
    </source>
</evidence>
<protein>
    <submittedName>
        <fullName evidence="2">Uncharacterized protein</fullName>
    </submittedName>
</protein>
<dbReference type="EMBL" id="FNDJ01000014">
    <property type="protein sequence ID" value="SDK16283.1"/>
    <property type="molecule type" value="Genomic_DNA"/>
</dbReference>
<sequence>MLRWSRTRNTPPSARKVHESPGAGLGARFLRPER</sequence>
<name>A0A1G8ZMP8_9ACTN</name>
<accession>A0A1G8ZMP8</accession>
<organism evidence="2 3">
    <name type="scientific">Nonomuraea jiangxiensis</name>
    <dbReference type="NCBI Taxonomy" id="633440"/>
    <lineage>
        <taxon>Bacteria</taxon>
        <taxon>Bacillati</taxon>
        <taxon>Actinomycetota</taxon>
        <taxon>Actinomycetes</taxon>
        <taxon>Streptosporangiales</taxon>
        <taxon>Streptosporangiaceae</taxon>
        <taxon>Nonomuraea</taxon>
    </lineage>
</organism>
<reference evidence="2 3" key="1">
    <citation type="submission" date="2016-10" db="EMBL/GenBank/DDBJ databases">
        <authorList>
            <person name="de Groot N.N."/>
        </authorList>
    </citation>
    <scope>NUCLEOTIDE SEQUENCE [LARGE SCALE GENOMIC DNA]</scope>
    <source>
        <strain evidence="2 3">CGMCC 4.6533</strain>
    </source>
</reference>